<dbReference type="PANTHER" id="PTHR12589:SF7">
    <property type="entry name" value="6-PYRUVOYL TETRAHYDROBIOPTERIN SYNTHASE"/>
    <property type="match status" value="1"/>
</dbReference>
<evidence type="ECO:0000313" key="6">
    <source>
        <dbReference type="Proteomes" id="UP000001037"/>
    </source>
</evidence>
<evidence type="ECO:0000256" key="4">
    <source>
        <dbReference type="ARBA" id="ARBA00023239"/>
    </source>
</evidence>
<dbReference type="HOGENOM" id="CLU_111016_6_3_2"/>
<sequence>MKVGVANLVFEAIHYTPEPGSTPILHGHTFRVDAEVEGTLDEHGMVVDFRLLRDTLQTILSEWNMAVILPASGHFEAHGVFNYRVKRIPYNSATTEHIALTLARELHEALCRRLGAERCRELKVRLRVWESVDRYAEVEIETK</sequence>
<evidence type="ECO:0008006" key="7">
    <source>
        <dbReference type="Google" id="ProtNLM"/>
    </source>
</evidence>
<dbReference type="Proteomes" id="UP000001037">
    <property type="component" value="Chromosome"/>
</dbReference>
<dbReference type="Pfam" id="PF01242">
    <property type="entry name" value="PTPS"/>
    <property type="match status" value="1"/>
</dbReference>
<organism evidence="5 6">
    <name type="scientific">Pyrolobus fumarii (strain DSM 11204 / 1A)</name>
    <dbReference type="NCBI Taxonomy" id="694429"/>
    <lineage>
        <taxon>Archaea</taxon>
        <taxon>Thermoproteota</taxon>
        <taxon>Thermoprotei</taxon>
        <taxon>Desulfurococcales</taxon>
        <taxon>Pyrodictiaceae</taxon>
        <taxon>Pyrolobus</taxon>
    </lineage>
</organism>
<comment type="cofactor">
    <cofactor evidence="1">
        <name>Zn(2+)</name>
        <dbReference type="ChEBI" id="CHEBI:29105"/>
    </cofactor>
</comment>
<proteinExistence type="predicted"/>
<gene>
    <name evidence="5" type="ordered locus">Pyrfu_0991</name>
</gene>
<dbReference type="InterPro" id="IPR038418">
    <property type="entry name" value="6-PTP_synth/QueD_sf"/>
</dbReference>
<dbReference type="RefSeq" id="WP_014026536.1">
    <property type="nucleotide sequence ID" value="NC_015931.1"/>
</dbReference>
<keyword evidence="6" id="KW-1185">Reference proteome</keyword>
<evidence type="ECO:0000256" key="3">
    <source>
        <dbReference type="ARBA" id="ARBA00022833"/>
    </source>
</evidence>
<evidence type="ECO:0000313" key="5">
    <source>
        <dbReference type="EMBL" id="AEM38859.1"/>
    </source>
</evidence>
<dbReference type="GO" id="GO:0046872">
    <property type="term" value="F:metal ion binding"/>
    <property type="evidence" value="ECO:0007669"/>
    <property type="project" value="UniProtKB-KW"/>
</dbReference>
<dbReference type="eggNOG" id="arCOG02172">
    <property type="taxonomic scope" value="Archaea"/>
</dbReference>
<keyword evidence="3" id="KW-0862">Zinc</keyword>
<dbReference type="AlphaFoldDB" id="G0EEN7"/>
<protein>
    <recommendedName>
        <fullName evidence="7">6-pyruvoyltetrahydropterin synthase</fullName>
    </recommendedName>
</protein>
<name>G0EEN7_PYRF1</name>
<dbReference type="GO" id="GO:0016829">
    <property type="term" value="F:lyase activity"/>
    <property type="evidence" value="ECO:0007669"/>
    <property type="project" value="UniProtKB-KW"/>
</dbReference>
<keyword evidence="4" id="KW-0456">Lyase</keyword>
<dbReference type="GeneID" id="11139467"/>
<dbReference type="SUPFAM" id="SSF55620">
    <property type="entry name" value="Tetrahydrobiopterin biosynthesis enzymes-like"/>
    <property type="match status" value="1"/>
</dbReference>
<evidence type="ECO:0000256" key="2">
    <source>
        <dbReference type="ARBA" id="ARBA00022723"/>
    </source>
</evidence>
<dbReference type="InParanoid" id="G0EEN7"/>
<dbReference type="STRING" id="694429.Pyrfu_0991"/>
<dbReference type="EMBL" id="CP002838">
    <property type="protein sequence ID" value="AEM38859.1"/>
    <property type="molecule type" value="Genomic_DNA"/>
</dbReference>
<dbReference type="Gene3D" id="3.30.479.10">
    <property type="entry name" value="6-pyruvoyl tetrahydropterin synthase/QueD"/>
    <property type="match status" value="1"/>
</dbReference>
<accession>G0EEN7</accession>
<dbReference type="KEGG" id="pfm:Pyrfu_0991"/>
<reference evidence="5 6" key="1">
    <citation type="journal article" date="2011" name="Stand. Genomic Sci.">
        <title>Complete genome sequence of the hyperthermophilic chemolithoautotroph Pyrolobus fumarii type strain (1A).</title>
        <authorList>
            <person name="Anderson I."/>
            <person name="Goker M."/>
            <person name="Nolan M."/>
            <person name="Lucas S."/>
            <person name="Hammon N."/>
            <person name="Deshpande S."/>
            <person name="Cheng J.F."/>
            <person name="Tapia R."/>
            <person name="Han C."/>
            <person name="Goodwin L."/>
            <person name="Pitluck S."/>
            <person name="Huntemann M."/>
            <person name="Liolios K."/>
            <person name="Ivanova N."/>
            <person name="Pagani I."/>
            <person name="Mavromatis K."/>
            <person name="Ovchinikova G."/>
            <person name="Pati A."/>
            <person name="Chen A."/>
            <person name="Palaniappan K."/>
            <person name="Land M."/>
            <person name="Hauser L."/>
            <person name="Brambilla E.M."/>
            <person name="Huber H."/>
            <person name="Yasawong M."/>
            <person name="Rohde M."/>
            <person name="Spring S."/>
            <person name="Abt B."/>
            <person name="Sikorski J."/>
            <person name="Wirth R."/>
            <person name="Detter J.C."/>
            <person name="Woyke T."/>
            <person name="Bristow J."/>
            <person name="Eisen J.A."/>
            <person name="Markowitz V."/>
            <person name="Hugenholtz P."/>
            <person name="Kyrpides N.C."/>
            <person name="Klenk H.P."/>
            <person name="Lapidus A."/>
        </authorList>
    </citation>
    <scope>NUCLEOTIDE SEQUENCE [LARGE SCALE GENOMIC DNA]</scope>
    <source>
        <strain evidence="6">DSM 11204 / 1A</strain>
    </source>
</reference>
<dbReference type="InterPro" id="IPR007115">
    <property type="entry name" value="6-PTP_synth/QueD"/>
</dbReference>
<dbReference type="PANTHER" id="PTHR12589">
    <property type="entry name" value="PYRUVOYL TETRAHYDROBIOPTERIN SYNTHASE"/>
    <property type="match status" value="1"/>
</dbReference>
<keyword evidence="2" id="KW-0479">Metal-binding</keyword>
<evidence type="ECO:0000256" key="1">
    <source>
        <dbReference type="ARBA" id="ARBA00001947"/>
    </source>
</evidence>